<feature type="domain" description="Formyl transferase N-terminal" evidence="2">
    <location>
        <begin position="121"/>
        <end position="211"/>
    </location>
</feature>
<dbReference type="PANTHER" id="PTHR11138">
    <property type="entry name" value="METHIONYL-TRNA FORMYLTRANSFERASE"/>
    <property type="match status" value="1"/>
</dbReference>
<keyword evidence="1" id="KW-0812">Transmembrane</keyword>
<comment type="caution">
    <text evidence="3">The sequence shown here is derived from an EMBL/GenBank/DDBJ whole genome shotgun (WGS) entry which is preliminary data.</text>
</comment>
<dbReference type="InterPro" id="IPR002376">
    <property type="entry name" value="Formyl_transf_N"/>
</dbReference>
<dbReference type="PANTHER" id="PTHR11138:SF5">
    <property type="entry name" value="METHIONYL-TRNA FORMYLTRANSFERASE, MITOCHONDRIAL"/>
    <property type="match status" value="1"/>
</dbReference>
<dbReference type="STRING" id="1798375.A2773_03405"/>
<evidence type="ECO:0000256" key="1">
    <source>
        <dbReference type="SAM" id="Phobius"/>
    </source>
</evidence>
<reference evidence="3 4" key="1">
    <citation type="journal article" date="2016" name="Nat. Commun.">
        <title>Thousands of microbial genomes shed light on interconnected biogeochemical processes in an aquifer system.</title>
        <authorList>
            <person name="Anantharaman K."/>
            <person name="Brown C.T."/>
            <person name="Hug L.A."/>
            <person name="Sharon I."/>
            <person name="Castelle C.J."/>
            <person name="Probst A.J."/>
            <person name="Thomas B.C."/>
            <person name="Singh A."/>
            <person name="Wilkins M.J."/>
            <person name="Karaoz U."/>
            <person name="Brodie E.L."/>
            <person name="Williams K.H."/>
            <person name="Hubbard S.S."/>
            <person name="Banfield J.F."/>
        </authorList>
    </citation>
    <scope>NUCLEOTIDE SEQUENCE [LARGE SCALE GENOMIC DNA]</scope>
</reference>
<protein>
    <recommendedName>
        <fullName evidence="2">Formyl transferase N-terminal domain-containing protein</fullName>
    </recommendedName>
</protein>
<dbReference type="Pfam" id="PF00551">
    <property type="entry name" value="Formyl_trans_N"/>
    <property type="match status" value="1"/>
</dbReference>
<name>A0A1F5ZPA2_9BACT</name>
<evidence type="ECO:0000313" key="4">
    <source>
        <dbReference type="Proteomes" id="UP000177383"/>
    </source>
</evidence>
<evidence type="ECO:0000313" key="3">
    <source>
        <dbReference type="EMBL" id="OGG14320.1"/>
    </source>
</evidence>
<proteinExistence type="predicted"/>
<dbReference type="AlphaFoldDB" id="A0A1F5ZPA2"/>
<accession>A0A1F5ZPA2</accession>
<dbReference type="GO" id="GO:0005829">
    <property type="term" value="C:cytosol"/>
    <property type="evidence" value="ECO:0007669"/>
    <property type="project" value="TreeGrafter"/>
</dbReference>
<gene>
    <name evidence="3" type="ORF">A2773_03405</name>
</gene>
<dbReference type="Proteomes" id="UP000177383">
    <property type="component" value="Unassembled WGS sequence"/>
</dbReference>
<sequence>MKKTMPAGRQEKLRVILLVYDNFYCNPIFLPLLESDFIDIVLVVVSDVIFYRKNKIESLLFFYRKHGLRYFLFKTIDQIIYVISKILNIFLGRKRLFLREARKRRLRIIKMKDVNSEESLGIFGSYSPDIIISYFNQVLKRRVLDIPRITCLNVHPGYLPLYKGVASSFWAMLKGEKFGGVTVHDMVEKLDSGDIYARGKVVTSKKMSLHRHNWECCKLGGELLLETLENLWEGKIKKDKNIGGNYYSWPGAKDVDQFHSLGFKLIKREDLEIY</sequence>
<feature type="transmembrane region" description="Helical" evidence="1">
    <location>
        <begin position="71"/>
        <end position="91"/>
    </location>
</feature>
<organism evidence="3 4">
    <name type="scientific">Candidatus Gottesmanbacteria bacterium RIFCSPHIGHO2_01_FULL_39_10</name>
    <dbReference type="NCBI Taxonomy" id="1798375"/>
    <lineage>
        <taxon>Bacteria</taxon>
        <taxon>Candidatus Gottesmaniibacteriota</taxon>
    </lineage>
</organism>
<keyword evidence="1" id="KW-0472">Membrane</keyword>
<dbReference type="Gene3D" id="3.40.50.170">
    <property type="entry name" value="Formyl transferase, N-terminal domain"/>
    <property type="match status" value="1"/>
</dbReference>
<dbReference type="GO" id="GO:0004479">
    <property type="term" value="F:methionyl-tRNA formyltransferase activity"/>
    <property type="evidence" value="ECO:0007669"/>
    <property type="project" value="TreeGrafter"/>
</dbReference>
<dbReference type="InterPro" id="IPR036477">
    <property type="entry name" value="Formyl_transf_N_sf"/>
</dbReference>
<evidence type="ECO:0000259" key="2">
    <source>
        <dbReference type="Pfam" id="PF00551"/>
    </source>
</evidence>
<dbReference type="EMBL" id="MFJE01000021">
    <property type="protein sequence ID" value="OGG14320.1"/>
    <property type="molecule type" value="Genomic_DNA"/>
</dbReference>
<dbReference type="SUPFAM" id="SSF53328">
    <property type="entry name" value="Formyltransferase"/>
    <property type="match status" value="1"/>
</dbReference>
<keyword evidence="1" id="KW-1133">Transmembrane helix</keyword>